<dbReference type="InterPro" id="IPR050922">
    <property type="entry name" value="LytR/CpsA/Psr_CW_biosynth"/>
</dbReference>
<dbReference type="InterPro" id="IPR004474">
    <property type="entry name" value="LytR_CpsA_psr"/>
</dbReference>
<evidence type="ECO:0000313" key="2">
    <source>
        <dbReference type="EMBL" id="KZX21244.1"/>
    </source>
</evidence>
<dbReference type="PATRIC" id="fig|1671680.3.peg.1717"/>
<dbReference type="EMBL" id="LIIN01000047">
    <property type="protein sequence ID" value="KZX21244.1"/>
    <property type="molecule type" value="Genomic_DNA"/>
</dbReference>
<gene>
    <name evidence="2" type="primary">brpA</name>
    <name evidence="2" type="ORF">ACH61_01613</name>
</gene>
<sequence>MTTTAMPLRYPDRGSPAVMARRGWWLLAVTLLLPGSAQVLAGSRRLGRIGLVSTFALWAMLLLAALLTLVAPSIVSTVATLDSTLLVVQAALIGYGALWLLLTLDTLRLVRLVRVTGRGRGVLALAAAVVIVVSTGSAGYGAYVIGVSRGLFSTVFGDGVLADPVDGRYNILLLGGDAGEDRDGARPDSISLVSIDATSGAATIIGLPRNLQNIPFPDDSPMSTLYPDGYPPEDCNVSQCELNSIYTEVQLKSPELYPDAEARGSLPGIEAMRDAVRGILGVPVQYFVSIDMQGFSDLVDALGGIDVTYPGPDDLPLGGVLDENGDLDGVNAWVVPGDHRFDGSNALAYARSRYGSSGGDYDRMVRQRQVQEAILQQFEPVNVLTKFQGIAQAGSTLVTTDLPQAALGGFVQLAMKTKTLPLATLELTPPEVDPADPDYDKIRAEVAELLGAS</sequence>
<dbReference type="Proteomes" id="UP000076717">
    <property type="component" value="Unassembled WGS sequence"/>
</dbReference>
<dbReference type="AlphaFoldDB" id="A0A166HW22"/>
<dbReference type="RefSeq" id="WP_068210572.1">
    <property type="nucleotide sequence ID" value="NZ_CP047186.1"/>
</dbReference>
<dbReference type="Gene3D" id="3.40.630.190">
    <property type="entry name" value="LCP protein"/>
    <property type="match status" value="1"/>
</dbReference>
<evidence type="ECO:0000256" key="1">
    <source>
        <dbReference type="ARBA" id="ARBA00006068"/>
    </source>
</evidence>
<name>A0A166HW22_9MICO</name>
<protein>
    <submittedName>
        <fullName evidence="2">Biofilm regulatory protein A</fullName>
    </submittedName>
</protein>
<comment type="similarity">
    <text evidence="1">Belongs to the LytR/CpsA/Psr (LCP) family.</text>
</comment>
<reference evidence="2 3" key="1">
    <citation type="submission" date="2015-08" db="EMBL/GenBank/DDBJ databases">
        <title>Draft Genome Sequence of Rathayibacter sp. Strain VKM Ac-2596 Isolated from Leaf Gall Induced by Plant-Parasitic Nematodes.</title>
        <authorList>
            <person name="Vasilenko O.V."/>
            <person name="Starodumova I.P."/>
            <person name="Tarlachkov S.V."/>
            <person name="Dorofeeva L.V."/>
            <person name="Evtushenko L.I."/>
        </authorList>
    </citation>
    <scope>NUCLEOTIDE SEQUENCE [LARGE SCALE GENOMIC DNA]</scope>
    <source>
        <strain evidence="2 3">VKM Ac-2596</strain>
    </source>
</reference>
<dbReference type="Pfam" id="PF03816">
    <property type="entry name" value="LytR_cpsA_psr"/>
    <property type="match status" value="1"/>
</dbReference>
<dbReference type="PANTHER" id="PTHR33392:SF6">
    <property type="entry name" value="POLYISOPRENYL-TEICHOIC ACID--PEPTIDOGLYCAN TEICHOIC ACID TRANSFERASE TAGU"/>
    <property type="match status" value="1"/>
</dbReference>
<dbReference type="PANTHER" id="PTHR33392">
    <property type="entry name" value="POLYISOPRENYL-TEICHOIC ACID--PEPTIDOGLYCAN TEICHOIC ACID TRANSFERASE TAGU"/>
    <property type="match status" value="1"/>
</dbReference>
<organism evidence="2 3">
    <name type="scientific">Rathayibacter tanaceti</name>
    <dbReference type="NCBI Taxonomy" id="1671680"/>
    <lineage>
        <taxon>Bacteria</taxon>
        <taxon>Bacillati</taxon>
        <taxon>Actinomycetota</taxon>
        <taxon>Actinomycetes</taxon>
        <taxon>Micrococcales</taxon>
        <taxon>Microbacteriaceae</taxon>
        <taxon>Rathayibacter</taxon>
    </lineage>
</organism>
<accession>A0A166HW22</accession>
<comment type="caution">
    <text evidence="2">The sequence shown here is derived from an EMBL/GenBank/DDBJ whole genome shotgun (WGS) entry which is preliminary data.</text>
</comment>
<dbReference type="NCBIfam" id="TIGR00350">
    <property type="entry name" value="lytR_cpsA_psr"/>
    <property type="match status" value="1"/>
</dbReference>
<keyword evidence="3" id="KW-1185">Reference proteome</keyword>
<proteinExistence type="inferred from homology"/>
<evidence type="ECO:0000313" key="3">
    <source>
        <dbReference type="Proteomes" id="UP000076717"/>
    </source>
</evidence>